<feature type="compositionally biased region" description="Acidic residues" evidence="1">
    <location>
        <begin position="281"/>
        <end position="402"/>
    </location>
</feature>
<dbReference type="InterPro" id="IPR005031">
    <property type="entry name" value="COQ10_START"/>
</dbReference>
<feature type="region of interest" description="Disordered" evidence="1">
    <location>
        <begin position="274"/>
        <end position="416"/>
    </location>
</feature>
<dbReference type="Proteomes" id="UP001501752">
    <property type="component" value="Unassembled WGS sequence"/>
</dbReference>
<accession>A0ABP9EQF3</accession>
<gene>
    <name evidence="3" type="ORF">GCM10023235_74560</name>
</gene>
<dbReference type="InterPro" id="IPR047137">
    <property type="entry name" value="ORF3"/>
</dbReference>
<proteinExistence type="predicted"/>
<dbReference type="PANTHER" id="PTHR33824:SF7">
    <property type="entry name" value="POLYKETIDE CYCLASE_DEHYDRASE AND LIPID TRANSPORT SUPERFAMILY PROTEIN"/>
    <property type="match status" value="1"/>
</dbReference>
<evidence type="ECO:0000313" key="4">
    <source>
        <dbReference type="Proteomes" id="UP001501752"/>
    </source>
</evidence>
<evidence type="ECO:0000313" key="3">
    <source>
        <dbReference type="EMBL" id="GAA4883135.1"/>
    </source>
</evidence>
<dbReference type="SUPFAM" id="SSF55961">
    <property type="entry name" value="Bet v1-like"/>
    <property type="match status" value="1"/>
</dbReference>
<dbReference type="EMBL" id="BAABIS010000001">
    <property type="protein sequence ID" value="GAA4883135.1"/>
    <property type="molecule type" value="Genomic_DNA"/>
</dbReference>
<organism evidence="3 4">
    <name type="scientific">Kitasatospora terrestris</name>
    <dbReference type="NCBI Taxonomy" id="258051"/>
    <lineage>
        <taxon>Bacteria</taxon>
        <taxon>Bacillati</taxon>
        <taxon>Actinomycetota</taxon>
        <taxon>Actinomycetes</taxon>
        <taxon>Kitasatosporales</taxon>
        <taxon>Streptomycetaceae</taxon>
        <taxon>Kitasatospora</taxon>
    </lineage>
</organism>
<dbReference type="Gene3D" id="3.30.530.20">
    <property type="match status" value="1"/>
</dbReference>
<feature type="domain" description="Coenzyme Q-binding protein COQ10 START" evidence="2">
    <location>
        <begin position="126"/>
        <end position="246"/>
    </location>
</feature>
<dbReference type="InterPro" id="IPR023393">
    <property type="entry name" value="START-like_dom_sf"/>
</dbReference>
<dbReference type="PANTHER" id="PTHR33824">
    <property type="entry name" value="POLYKETIDE CYCLASE/DEHYDRASE AND LIPID TRANSPORT SUPERFAMILY PROTEIN"/>
    <property type="match status" value="1"/>
</dbReference>
<dbReference type="Pfam" id="PF03364">
    <property type="entry name" value="Polyketide_cyc"/>
    <property type="match status" value="1"/>
</dbReference>
<evidence type="ECO:0000256" key="1">
    <source>
        <dbReference type="SAM" id="MobiDB-lite"/>
    </source>
</evidence>
<dbReference type="RefSeq" id="WP_345701351.1">
    <property type="nucleotide sequence ID" value="NZ_BAABIS010000001.1"/>
</dbReference>
<dbReference type="CDD" id="cd07817">
    <property type="entry name" value="SRPBCC_8"/>
    <property type="match status" value="1"/>
</dbReference>
<comment type="caution">
    <text evidence="3">The sequence shown here is derived from an EMBL/GenBank/DDBJ whole genome shotgun (WGS) entry which is preliminary data.</text>
</comment>
<evidence type="ECO:0000259" key="2">
    <source>
        <dbReference type="Pfam" id="PF03364"/>
    </source>
</evidence>
<name>A0ABP9EQF3_9ACTN</name>
<protein>
    <recommendedName>
        <fullName evidence="2">Coenzyme Q-binding protein COQ10 START domain-containing protein</fullName>
    </recommendedName>
</protein>
<reference evidence="4" key="1">
    <citation type="journal article" date="2019" name="Int. J. Syst. Evol. Microbiol.">
        <title>The Global Catalogue of Microorganisms (GCM) 10K type strain sequencing project: providing services to taxonomists for standard genome sequencing and annotation.</title>
        <authorList>
            <consortium name="The Broad Institute Genomics Platform"/>
            <consortium name="The Broad Institute Genome Sequencing Center for Infectious Disease"/>
            <person name="Wu L."/>
            <person name="Ma J."/>
        </authorList>
    </citation>
    <scope>NUCLEOTIDE SEQUENCE [LARGE SCALE GENOMIC DNA]</scope>
    <source>
        <strain evidence="4">JCM 13006</strain>
    </source>
</reference>
<sequence length="416" mass="46274">MAKQSDDKGSGLGDVLEALPTDRLKEQARELMSALGERAVATASDKVGEVTDRLVGYVENGGIGGGGGPGKSMLKAAVGAGASNLKDAVVGKLGGGGGGDGDGGGGKGKGGSGKLKVTNIVEQIDVGVPVRVAYNQWTQFQDFPKFTKRLEQVEQKDEGKLSWKAGIFLSHRTWESTIVEQVPDETIVWKSKGEKGSADGTVTFHELAPNLTRILLVLEYHPQGLFERTGNLWRAQGRRVRLELKHFRRHVMTKTILDQDGVEGWRGEIRDGKVVRSHDEAVEEEGQESEEPQDYDEDDEYDDEQGQEDEETPQDDEEDYEDEETPPEDEAEYEDEDEEEEPESGDDEEDYEEEDAYDDEEEPPPDEDSGDENDEEYDDEEYEDEPEDDYEDEDEPEDESDEGTGRRGSRRALARR</sequence>
<keyword evidence="4" id="KW-1185">Reference proteome</keyword>
<feature type="compositionally biased region" description="Basic residues" evidence="1">
    <location>
        <begin position="407"/>
        <end position="416"/>
    </location>
</feature>